<reference evidence="1 2" key="1">
    <citation type="submission" date="2020-04" db="EMBL/GenBank/DDBJ databases">
        <authorList>
            <person name="De Canck E."/>
        </authorList>
    </citation>
    <scope>NUCLEOTIDE SEQUENCE [LARGE SCALE GENOMIC DNA]</scope>
    <source>
        <strain evidence="1 2">LMG 3441</strain>
    </source>
</reference>
<accession>A0A6S7A761</accession>
<dbReference type="EMBL" id="CADIJQ010000005">
    <property type="protein sequence ID" value="CAB3717245.1"/>
    <property type="molecule type" value="Genomic_DNA"/>
</dbReference>
<protein>
    <submittedName>
        <fullName evidence="1">Uncharacterized protein</fullName>
    </submittedName>
</protein>
<sequence>MDAKEFVANWNALRAELLESFMAPEGASDVAARVRAMGLSAEQGEQMRVVLDGVLRDTMYTLLLGLDGAASIGGDQQAFTIADEDGNVIEGIEDEAWASFQEPLLS</sequence>
<evidence type="ECO:0000313" key="2">
    <source>
        <dbReference type="Proteomes" id="UP000494269"/>
    </source>
</evidence>
<dbReference type="Proteomes" id="UP000494269">
    <property type="component" value="Unassembled WGS sequence"/>
</dbReference>
<evidence type="ECO:0000313" key="1">
    <source>
        <dbReference type="EMBL" id="CAB3717245.1"/>
    </source>
</evidence>
<keyword evidence="2" id="KW-1185">Reference proteome</keyword>
<dbReference type="AlphaFoldDB" id="A0A6S7A761"/>
<gene>
    <name evidence="1" type="ORF">LMG3441_03539</name>
</gene>
<proteinExistence type="predicted"/>
<dbReference type="RefSeq" id="WP_054420966.1">
    <property type="nucleotide sequence ID" value="NZ_CADIJQ010000005.1"/>
</dbReference>
<name>A0A6S7A761_9BURK</name>
<organism evidence="1 2">
    <name type="scientific">Achromobacter kerstersii</name>
    <dbReference type="NCBI Taxonomy" id="1353890"/>
    <lineage>
        <taxon>Bacteria</taxon>
        <taxon>Pseudomonadati</taxon>
        <taxon>Pseudomonadota</taxon>
        <taxon>Betaproteobacteria</taxon>
        <taxon>Burkholderiales</taxon>
        <taxon>Alcaligenaceae</taxon>
        <taxon>Achromobacter</taxon>
    </lineage>
</organism>